<evidence type="ECO:0000256" key="11">
    <source>
        <dbReference type="ARBA" id="ARBA00023180"/>
    </source>
</evidence>
<dbReference type="PANTHER" id="PTHR10574:SF406">
    <property type="entry name" value="LAMININ SUBUNIT ALPHA 5"/>
    <property type="match status" value="1"/>
</dbReference>
<feature type="disulfide bond" evidence="15">
    <location>
        <begin position="1833"/>
        <end position="1842"/>
    </location>
</feature>
<dbReference type="OrthoDB" id="5984158at2759"/>
<evidence type="ECO:0000256" key="15">
    <source>
        <dbReference type="PROSITE-ProRule" id="PRU00460"/>
    </source>
</evidence>
<feature type="disulfide bond" evidence="15">
    <location>
        <begin position="1550"/>
        <end position="1559"/>
    </location>
</feature>
<dbReference type="FunFam" id="2.10.25.10:FF:000051">
    <property type="entry name" value="Laminin subunit alpha 4"/>
    <property type="match status" value="1"/>
</dbReference>
<feature type="region of interest" description="Disordered" evidence="17">
    <location>
        <begin position="3626"/>
        <end position="3645"/>
    </location>
</feature>
<dbReference type="FunFam" id="2.10.25.10:FF:000090">
    <property type="entry name" value="laminin subunit alpha"/>
    <property type="match status" value="1"/>
</dbReference>
<accession>A0A7M7NPU5</accession>
<feature type="domain" description="Laminin EGF-like" evidence="20">
    <location>
        <begin position="1529"/>
        <end position="1579"/>
    </location>
</feature>
<feature type="domain" description="Laminin EGF-like" evidence="20">
    <location>
        <begin position="2067"/>
        <end position="2109"/>
    </location>
</feature>
<keyword evidence="13 15" id="KW-0424">Laminin EGF-like domain</keyword>
<dbReference type="GO" id="GO:0005604">
    <property type="term" value="C:basement membrane"/>
    <property type="evidence" value="ECO:0000318"/>
    <property type="project" value="GO_Central"/>
</dbReference>
<feature type="domain" description="Laminin EGF-like" evidence="20">
    <location>
        <begin position="457"/>
        <end position="502"/>
    </location>
</feature>
<evidence type="ECO:0000259" key="20">
    <source>
        <dbReference type="PROSITE" id="PS50027"/>
    </source>
</evidence>
<dbReference type="Gene3D" id="2.60.120.200">
    <property type="match status" value="5"/>
</dbReference>
<dbReference type="CDD" id="cd00055">
    <property type="entry name" value="EGF_Lam"/>
    <property type="match status" value="22"/>
</dbReference>
<protein>
    <recommendedName>
        <fullName evidence="25">Laminin subunit alpha</fullName>
    </recommendedName>
</protein>
<evidence type="ECO:0000256" key="10">
    <source>
        <dbReference type="ARBA" id="ARBA00023157"/>
    </source>
</evidence>
<feature type="disulfide bond" evidence="14">
    <location>
        <begin position="3256"/>
        <end position="3283"/>
    </location>
</feature>
<evidence type="ECO:0008006" key="25">
    <source>
        <dbReference type="Google" id="ProtNLM"/>
    </source>
</evidence>
<evidence type="ECO:0000259" key="21">
    <source>
        <dbReference type="PROSITE" id="PS51115"/>
    </source>
</evidence>
<feature type="domain" description="Laminin EGF-like" evidence="20">
    <location>
        <begin position="686"/>
        <end position="743"/>
    </location>
</feature>
<keyword evidence="10 15" id="KW-1015">Disulfide bond</keyword>
<dbReference type="PRINTS" id="PR00011">
    <property type="entry name" value="EGFLAMININ"/>
</dbReference>
<feature type="disulfide bond" evidence="15">
    <location>
        <begin position="503"/>
        <end position="515"/>
    </location>
</feature>
<feature type="coiled-coil region" evidence="16">
    <location>
        <begin position="2250"/>
        <end position="2299"/>
    </location>
</feature>
<feature type="disulfide bond" evidence="15">
    <location>
        <begin position="478"/>
        <end position="487"/>
    </location>
</feature>
<feature type="domain" description="Laminin EGF-like" evidence="20">
    <location>
        <begin position="412"/>
        <end position="456"/>
    </location>
</feature>
<feature type="disulfide bond" evidence="15">
    <location>
        <begin position="1531"/>
        <end position="1548"/>
    </location>
</feature>
<evidence type="ECO:0000256" key="6">
    <source>
        <dbReference type="ARBA" id="ARBA00022737"/>
    </source>
</evidence>
<dbReference type="FunFam" id="2.10.25.10:FF:000224">
    <property type="entry name" value="Usherin"/>
    <property type="match status" value="1"/>
</dbReference>
<dbReference type="InterPro" id="IPR001791">
    <property type="entry name" value="Laminin_G"/>
</dbReference>
<dbReference type="FunFam" id="2.10.25.10:FF:000011">
    <property type="entry name" value="Cadherin EGF LAG seven-pass G-type receptor"/>
    <property type="match status" value="1"/>
</dbReference>
<keyword evidence="8" id="KW-0130">Cell adhesion</keyword>
<feature type="domain" description="Laminin G" evidence="19">
    <location>
        <begin position="2716"/>
        <end position="2901"/>
    </location>
</feature>
<feature type="disulfide bond" evidence="15">
    <location>
        <begin position="570"/>
        <end position="579"/>
    </location>
</feature>
<feature type="domain" description="Laminin G" evidence="19">
    <location>
        <begin position="3521"/>
        <end position="3699"/>
    </location>
</feature>
<feature type="disulfide bond" evidence="15">
    <location>
        <begin position="774"/>
        <end position="783"/>
    </location>
</feature>
<dbReference type="PROSITE" id="PS51115">
    <property type="entry name" value="LAMININ_IVA"/>
    <property type="match status" value="1"/>
</dbReference>
<dbReference type="FunFam" id="2.10.25.10:FF:000388">
    <property type="entry name" value="Laminin subunit alpha"/>
    <property type="match status" value="1"/>
</dbReference>
<dbReference type="GO" id="GO:0009888">
    <property type="term" value="P:tissue development"/>
    <property type="evidence" value="ECO:0000318"/>
    <property type="project" value="GO_Central"/>
</dbReference>
<dbReference type="InterPro" id="IPR050440">
    <property type="entry name" value="Laminin/Netrin_ECM"/>
</dbReference>
<feature type="domain" description="Laminin EGF-like" evidence="20">
    <location>
        <begin position="640"/>
        <end position="685"/>
    </location>
</feature>
<feature type="disulfide bond" evidence="15">
    <location>
        <begin position="1391"/>
        <end position="1403"/>
    </location>
</feature>
<keyword evidence="11" id="KW-0325">Glycoprotein</keyword>
<feature type="domain" description="Laminin G" evidence="19">
    <location>
        <begin position="3098"/>
        <end position="3283"/>
    </location>
</feature>
<evidence type="ECO:0000256" key="18">
    <source>
        <dbReference type="SAM" id="SignalP"/>
    </source>
</evidence>
<dbReference type="InterPro" id="IPR000034">
    <property type="entry name" value="Laminin_IV"/>
</dbReference>
<feature type="domain" description="Laminin EGF-like" evidence="20">
    <location>
        <begin position="744"/>
        <end position="803"/>
    </location>
</feature>
<dbReference type="PROSITE" id="PS50027">
    <property type="entry name" value="EGF_LAM_2"/>
    <property type="match status" value="16"/>
</dbReference>
<evidence type="ECO:0000259" key="22">
    <source>
        <dbReference type="PROSITE" id="PS51117"/>
    </source>
</evidence>
<keyword evidence="12" id="KW-0966">Cell projection</keyword>
<feature type="chain" id="PRO_5029497234" description="Laminin subunit alpha" evidence="18">
    <location>
        <begin position="22"/>
        <end position="3702"/>
    </location>
</feature>
<dbReference type="OMA" id="ISHCAAH"/>
<feature type="disulfide bond" evidence="15">
    <location>
        <begin position="524"/>
        <end position="533"/>
    </location>
</feature>
<evidence type="ECO:0000259" key="19">
    <source>
        <dbReference type="PROSITE" id="PS50025"/>
    </source>
</evidence>
<dbReference type="InterPro" id="IPR002049">
    <property type="entry name" value="LE_dom"/>
</dbReference>
<dbReference type="SUPFAM" id="SSF57196">
    <property type="entry name" value="EGF/Laminin"/>
    <property type="match status" value="19"/>
</dbReference>
<feature type="disulfide bond" evidence="14">
    <location>
        <begin position="3064"/>
        <end position="3091"/>
    </location>
</feature>
<evidence type="ECO:0000256" key="13">
    <source>
        <dbReference type="ARBA" id="ARBA00023292"/>
    </source>
</evidence>
<dbReference type="FunFam" id="2.10.25.10:FF:000069">
    <property type="entry name" value="Laminin subunit alpha 1"/>
    <property type="match status" value="1"/>
</dbReference>
<feature type="domain" description="Laminin EGF-like" evidence="20">
    <location>
        <begin position="1391"/>
        <end position="1436"/>
    </location>
</feature>
<feature type="coiled-coil region" evidence="16">
    <location>
        <begin position="2524"/>
        <end position="2558"/>
    </location>
</feature>
<dbReference type="InterPro" id="IPR056863">
    <property type="entry name" value="LMN_ATRN_NET-like_EGF"/>
</dbReference>
<dbReference type="InterPro" id="IPR013320">
    <property type="entry name" value="ConA-like_dom_sf"/>
</dbReference>
<feature type="disulfide bond" evidence="15">
    <location>
        <begin position="432"/>
        <end position="441"/>
    </location>
</feature>
<evidence type="ECO:0000256" key="8">
    <source>
        <dbReference type="ARBA" id="ARBA00022889"/>
    </source>
</evidence>
<dbReference type="FunFam" id="2.10.25.10:FF:000082">
    <property type="entry name" value="Laminin subunit alpha 1"/>
    <property type="match status" value="2"/>
</dbReference>
<evidence type="ECO:0000256" key="2">
    <source>
        <dbReference type="ARBA" id="ARBA00004316"/>
    </source>
</evidence>
<proteinExistence type="predicted"/>
<dbReference type="PROSITE" id="PS51117">
    <property type="entry name" value="LAMININ_NTER"/>
    <property type="match status" value="1"/>
</dbReference>
<evidence type="ECO:0000313" key="24">
    <source>
        <dbReference type="Proteomes" id="UP000007110"/>
    </source>
</evidence>
<evidence type="ECO:0000256" key="5">
    <source>
        <dbReference type="ARBA" id="ARBA00022729"/>
    </source>
</evidence>
<dbReference type="Gene3D" id="2.10.25.10">
    <property type="entry name" value="Laminin"/>
    <property type="match status" value="19"/>
</dbReference>
<sequence length="3702" mass="404132">MKMALGLIVKLLFAAICCVSATSHENETLVLNPPYFNIARGREIEATATCGEGFATPGEQGELYCKLTGNTADIYRPGEHVIIQGQYCDNCDPGDPAKAHSIEYAIDGTEKWWQSPPLSRGMSFNEVNVTVNLGQLYQVAYVLIKFANSPRPGMFVLERSRDYGETYEPWQYFAETPSDCQLEFGMQSLEEIRNDDDVICTAGYSAIVPLEDGEIVVSLVNNRPGAPHSSTLQEWIKATHIRIRLLRTNTLLGHLMAVARQDSTITRRYYYSIKDITIGGRCACNGHAAYCDLPSSNDGRNKQVCRCEHNTCGVECESCCPGYVQKAWRTSSYSSPFECERCNCHSHSNECVYDEEVALSRGSMDINGNMEGGGVCQNCQHNTVGVNCHLCKPGFYRPEGRKQSDYDVCQPCMCDPILSTGNCAPLTGQCECKPEYAGPDCTECNEGYYGYPYCRPCDCNLNGTENKVCQVNGGQCPCKPNYTGRNCNLCALSYYGFPECQRCDCNTIGSFDIVCDSENGQCSCREVYDGRSCDSCRDGHYNFPTCSDCSCSQVGTEEEVCNKTNGECLCGENFGGLRCERCSIGFYNYPDCLPCGCDDTGSFNGQCDDSGQCPCESNFAGLKCDQCAAGFYKYPACEPCNCDRYGSFNVLCDQVSGQCSCRPNFQGRMCQQCGESFYNYPNCEECNCDPAGVIDVPGQPLGGCGSSTGGACLCKDNVMGRTCDTCKPLYWNLGISNPYGCEECNCNLAGTVGGMAICDIAHAPWHKRTGQCFCKGQVTGRTCAECRDGTYQLEASNPIGCQDCNCDVGGSVHAACDTRTGQCVCRPRVTGVTCDMPEANHFVPDLHQMKFEAEDGYTPNGRRVRFGYDSFEFPGFSYLGYAIMSAIQPTIRIPITVESPSIYRIIMRYYYPNAGGPTRGRMTVTPADPSQVQASEQSSGIIFISTTIPQFVTVEGSGVIKPFVLNPGSWVVTIEAPEGILIDYIVLLPSDFYEATILQEHTTEPCIVGTPQQRCNFYVFPEVDQFFVAPGVDGYSVDSNGGRYPVQRFGDDLIMQELGVDSMALVDDNQNIYGIDLPIFQAGRYVLIFEYYGGGPGQQSALIDVYGSQDTQQGELIFNDCAFLCRAIVLDDDSRVQVFDIQDVMPYAQLTKIGGPYMLSISRVIAIPVESFTYDFVTPTLECVRTADGECLPSTYPVPPNTILLEGEMNLDAPLPPNIYNPSPTVTYLSNDNQNTASYHDDLVPNSGEVVFVIHYYQPNGESYDTDFRVVGQFDGEGTFNAKYCPHVSGCRVVVTKPDGSNVFELSDLSQGIQVTLPEGDNRQLWIDDIMVIPVEMYTPDVVNANPQDRAGEFIQYCSANDFYFSPDSSGFCREAVFSLSSAFNYGASECDCDSQGSLSFNCDELGGQCNCRQNIVGRRCNKCAVGYYDFPYCRACTCESGVCNEVSGECICPENVAGTNCDTCAPQTYGYHPIVGCVDCECDIRGVDNNDLNCDFFTGECNCKPNIGGRQCERCERGNYGYPYCEPCNCDVNGTTEEICDQTTAQCLCKDNVYGDQCNQCEPGTFYLADSNPEGCISCFCFGVSTDCRSYTRRRARIDMVDGWTTVNFDPSAVRYGSNFANIYVSGTGNTPQNAIYWNAAEKFIGNKLTSYGGKLEYTVRNNPLPAEMGGAGPAQPMRRPDILISGNNISIMYLHIDQPDPGQDLSVSVELKENNFQYSISAAEVSRSDFMTVLANIDSLQIRAQYFDRILTADLLGVSMDVTRRDGDGAVAQEVERCRCPPQYQGLSCELCAEGHYRLPGSGPYLGQCVPCNCNGHASRCDSKTGQCLECDHNTVGDQCESCKEGYYGDAPSGDPDACKICSCPQPIENQNFAVTCTFSPQGDQFCICQPGHTGQYCDQCVQGYYGNPLQGQACRRCDCSGNTDPTTGLAECDQSSGNCTNCVVQTKGRSCEDCNDWYYGDARVQSCQACSCDRCGSDSCDNFNGVCNCRPNVVGYDCERCQVGYWNFDSCSGCLPCDCSLGAVDSQCDMETGQCTCMPGVGGDKCDACLHGYWNYGPNGCYECNCDPKLRCDPYTGECLCPPGAMGENCDQCEDRYILTEQGCQPCDECVHLLLDIVEEMADDLDEADRNLTDITVGVVAFQRLNNLNRSIHDLIPEVEDLDSNNALVRGSLGNLTYQIDDLKYQAGQVEERAMAAVTNGNGTANDADILKKRAQQIEADANATIDFIHDVVEELQAIGNGTISSNTNLGELLARAQMILQELKDRDLNPGKEAAEEEKRLAQELLDRARALQNDSAEVGDRADEVGDDVDVFLDKLNELMALCENSDNVTDQVNAILDKHRNPAFEDVLAEVNAKNEMAQEEVTNATNLLDDAYGFLADARRAIDATGVNGSKLEAAIDQLEPFIERYEEEGRNLPELVDNATDYANDLWNTAEELDRMFDSTRNLSENALKAVRAYQDIGNAIDEAERAARAALNASGLALDAANDFGTQPQDSKRRSKKLLRKAVEAGEDMEASLPKASLLNQSLSLRDQLNDVEQEVEMVKDNLDAVEDGLAEIERGIAAIPSPSSECTIITNCDATDPTCRLGYSGDNCNIANLGNLAEGAANTAMAAESIGNDAKDRADDMIDRAGDVKAKLNGLGATIQAANDKMASSQNSIDEIRDIEGKIPGLRDRLRMQHRLMDNMTLSMTYDLAEIQKKIAEARSLANGIKVAAKFGPDSYVELKAPAEVSESTPISSFSFYFTTQANDGLLYYVGGPAAGDDYLALTLENRNLVFRYNLGDDDAMATVAQDVTDGLWRYVLVERYGRYAKVTVTTESTGDQDGESSTTGVFNLLDLQPESIMYIGGAPQSADLPGVISNRDFIGGVDEFQFGETPIGVWNFVNASSVNEGIMRNVTDLAVTTDPDDPNSAVMFDGSGYAIVQRGTKEMSVGNRIQLQLKTLSPNGLLLFAGNEGNTFFIEMRGGRIYYEYDLGSGPVSKMSKNIYNNNKWTTITIFRVGKATQLFTISQGPISEDFAQFSSPGAETELETNNLIYIGGLVGVPDDQFTRVTRESFRGCMANLVISSQNVDLTAADVQTAGFFPACIRQDIRVATYPGPSGGYTELAMLDDLDLMDDGDFILRFRTEQPDGLMLYTADDTQGSSLAIMMKDGAVLVVAHRDETAELLTPEDTYNDGMWHTINVRRPARRANASPGFDELSLSVDDNEAVVEAFASRNMKTGGMLFVGGVPEGYDLGPITVPAAASEPFIGCLADISSKHRKITFANRMRDFNAFYGFCDLSLSSNATEGEVTLTSPAPTSAAGPSTTPSMRNDGPCVLSSNPEDAPEDPTNEGAVQFGVLSDSRVEFPTLKSSEYSNGYDLSVAVRTGARNGIIYYAADGSQIDLLALFLYEGRPVMVFNLGSGNLRLEPLDGRTINDAQWHTIRTFRDKTSGELYIDGELVNSGMSTPGARLLKTTTNFFWGGLSKDLNVANNDVDEASQIGLLGCMKDLTNNGVEFGVRANEYEIQACSQIIEPGVYFGPGKGYVIPDETFMVNQRLEVRMSIKPRVKSGVIFSVAKPGMDFASFELIDGQLFFRVENGAGKFEATYMPPEGSAFLCDGNWHDLLVNKEGSFIRITVDGDEGDQVEGPSGATAANTNDPLYFGGIPDGEEGNHPGIERNAHYVGCMRDIMVNDDLINMADGIFEGDVDTRSCAAN</sequence>
<feature type="disulfide bond" evidence="15">
    <location>
        <begin position="1992"/>
        <end position="2001"/>
    </location>
</feature>
<feature type="disulfide bond" evidence="15">
    <location>
        <begin position="1504"/>
        <end position="1513"/>
    </location>
</feature>
<dbReference type="Proteomes" id="UP000007110">
    <property type="component" value="Unassembled WGS sequence"/>
</dbReference>
<feature type="domain" description="Laminin EGF-like" evidence="20">
    <location>
        <begin position="595"/>
        <end position="639"/>
    </location>
</feature>
<dbReference type="FunFam" id="2.10.25.10:FF:000407">
    <property type="entry name" value="Laminin subunit alpha-3"/>
    <property type="match status" value="1"/>
</dbReference>
<dbReference type="KEGG" id="spu:578626"/>
<evidence type="ECO:0000256" key="14">
    <source>
        <dbReference type="PROSITE-ProRule" id="PRU00122"/>
    </source>
</evidence>
<feature type="domain" description="Laminin EGF-like" evidence="20">
    <location>
        <begin position="1437"/>
        <end position="1480"/>
    </location>
</feature>
<dbReference type="GO" id="GO:0005102">
    <property type="term" value="F:signaling receptor binding"/>
    <property type="evidence" value="ECO:0007669"/>
    <property type="project" value="InterPro"/>
</dbReference>
<comment type="subcellular location">
    <subcellularLocation>
        <location evidence="2">Cell projection</location>
    </subcellularLocation>
    <subcellularLocation>
        <location evidence="1">Secreted</location>
        <location evidence="1">Extracellular space</location>
        <location evidence="1">Extracellular matrix</location>
        <location evidence="1">Basement membrane</location>
    </subcellularLocation>
</comment>
<dbReference type="FunFam" id="2.10.25.10:FF:000074">
    <property type="entry name" value="Laminin subunit alpha"/>
    <property type="match status" value="1"/>
</dbReference>
<feature type="domain" description="Laminin EGF-like" evidence="20">
    <location>
        <begin position="1814"/>
        <end position="1863"/>
    </location>
</feature>
<evidence type="ECO:0000256" key="9">
    <source>
        <dbReference type="ARBA" id="ARBA00023054"/>
    </source>
</evidence>
<feature type="disulfide bond" evidence="15">
    <location>
        <begin position="642"/>
        <end position="659"/>
    </location>
</feature>
<dbReference type="FunFam" id="2.10.25.10:FF:001341">
    <property type="entry name" value="Uncharacterized protein"/>
    <property type="match status" value="1"/>
</dbReference>
<feature type="disulfide bond" evidence="15">
    <location>
        <begin position="1529"/>
        <end position="1541"/>
    </location>
</feature>
<dbReference type="GO" id="GO:0030155">
    <property type="term" value="P:regulation of cell adhesion"/>
    <property type="evidence" value="ECO:0007669"/>
    <property type="project" value="InterPro"/>
</dbReference>
<dbReference type="Pfam" id="PF06008">
    <property type="entry name" value="Laminin_I"/>
    <property type="match status" value="1"/>
</dbReference>
<dbReference type="Pfam" id="PF02210">
    <property type="entry name" value="Laminin_G_2"/>
    <property type="match status" value="5"/>
</dbReference>
<evidence type="ECO:0000256" key="17">
    <source>
        <dbReference type="SAM" id="MobiDB-lite"/>
    </source>
</evidence>
<evidence type="ECO:0000256" key="16">
    <source>
        <dbReference type="SAM" id="Coils"/>
    </source>
</evidence>
<comment type="caution">
    <text evidence="15">Lacks conserved residue(s) required for the propagation of feature annotation.</text>
</comment>
<feature type="domain" description="Laminin EGF-like" evidence="20">
    <location>
        <begin position="549"/>
        <end position="594"/>
    </location>
</feature>
<dbReference type="SMART" id="SM00282">
    <property type="entry name" value="LamG"/>
    <property type="match status" value="5"/>
</dbReference>
<dbReference type="Pfam" id="PF06009">
    <property type="entry name" value="Laminin_II"/>
    <property type="match status" value="1"/>
</dbReference>
<feature type="disulfide bond" evidence="15">
    <location>
        <begin position="640"/>
        <end position="652"/>
    </location>
</feature>
<reference evidence="23" key="2">
    <citation type="submission" date="2021-01" db="UniProtKB">
        <authorList>
            <consortium name="EnsemblMetazoa"/>
        </authorList>
    </citation>
    <scope>IDENTIFICATION</scope>
</reference>
<organism evidence="23 24">
    <name type="scientific">Strongylocentrotus purpuratus</name>
    <name type="common">Purple sea urchin</name>
    <dbReference type="NCBI Taxonomy" id="7668"/>
    <lineage>
        <taxon>Eukaryota</taxon>
        <taxon>Metazoa</taxon>
        <taxon>Echinodermata</taxon>
        <taxon>Eleutherozoa</taxon>
        <taxon>Echinozoa</taxon>
        <taxon>Echinoidea</taxon>
        <taxon>Euechinoidea</taxon>
        <taxon>Echinacea</taxon>
        <taxon>Camarodonta</taxon>
        <taxon>Echinidea</taxon>
        <taxon>Strongylocentrotidae</taxon>
        <taxon>Strongylocentrotus</taxon>
    </lineage>
</organism>
<evidence type="ECO:0000313" key="23">
    <source>
        <dbReference type="EnsemblMetazoa" id="XP_030839452"/>
    </source>
</evidence>
<dbReference type="PANTHER" id="PTHR10574">
    <property type="entry name" value="NETRIN/LAMININ-RELATED"/>
    <property type="match status" value="1"/>
</dbReference>
<feature type="disulfide bond" evidence="15">
    <location>
        <begin position="457"/>
        <end position="469"/>
    </location>
</feature>
<feature type="domain" description="Laminin IV type A" evidence="21">
    <location>
        <begin position="1600"/>
        <end position="1779"/>
    </location>
</feature>
<feature type="disulfide bond" evidence="15">
    <location>
        <begin position="1412"/>
        <end position="1421"/>
    </location>
</feature>
<dbReference type="FunFam" id="2.60.120.260:FF:000092">
    <property type="entry name" value="Laminin subunit alpha-3"/>
    <property type="match status" value="1"/>
</dbReference>
<feature type="disulfide bond" evidence="15">
    <location>
        <begin position="714"/>
        <end position="723"/>
    </location>
</feature>
<dbReference type="Pfam" id="PF24973">
    <property type="entry name" value="EGF_LMN_ATRN"/>
    <property type="match status" value="1"/>
</dbReference>
<feature type="domain" description="Laminin G" evidence="19">
    <location>
        <begin position="3339"/>
        <end position="3515"/>
    </location>
</feature>
<feature type="disulfide bond" evidence="15">
    <location>
        <begin position="549"/>
        <end position="561"/>
    </location>
</feature>
<dbReference type="EnsemblMetazoa" id="XM_030983592">
    <property type="protein sequence ID" value="XP_030839452"/>
    <property type="gene ID" value="LOC578626"/>
</dbReference>
<dbReference type="GO" id="GO:0042995">
    <property type="term" value="C:cell projection"/>
    <property type="evidence" value="ECO:0007669"/>
    <property type="project" value="UniProtKB-SubCell"/>
</dbReference>
<keyword evidence="4" id="KW-0272">Extracellular matrix</keyword>
<dbReference type="Pfam" id="PF00055">
    <property type="entry name" value="Laminin_N"/>
    <property type="match status" value="1"/>
</dbReference>
<keyword evidence="5 18" id="KW-0732">Signal</keyword>
<feature type="disulfide bond" evidence="15">
    <location>
        <begin position="661"/>
        <end position="670"/>
    </location>
</feature>
<dbReference type="InterPro" id="IPR009254">
    <property type="entry name" value="Laminin_aI"/>
</dbReference>
<dbReference type="GeneID" id="578626"/>
<dbReference type="SMART" id="SM00281">
    <property type="entry name" value="LamB"/>
    <property type="match status" value="1"/>
</dbReference>
<feature type="region of interest" description="Disordered" evidence="17">
    <location>
        <begin position="3295"/>
        <end position="3339"/>
    </location>
</feature>
<dbReference type="PROSITE" id="PS01248">
    <property type="entry name" value="EGF_LAM_1"/>
    <property type="match status" value="7"/>
</dbReference>
<reference evidence="24" key="1">
    <citation type="submission" date="2015-02" db="EMBL/GenBank/DDBJ databases">
        <title>Genome sequencing for Strongylocentrotus purpuratus.</title>
        <authorList>
            <person name="Murali S."/>
            <person name="Liu Y."/>
            <person name="Vee V."/>
            <person name="English A."/>
            <person name="Wang M."/>
            <person name="Skinner E."/>
            <person name="Han Y."/>
            <person name="Muzny D.M."/>
            <person name="Worley K.C."/>
            <person name="Gibbs R.A."/>
        </authorList>
    </citation>
    <scope>NUCLEOTIDE SEQUENCE</scope>
</reference>
<dbReference type="GO" id="GO:0009887">
    <property type="term" value="P:animal organ morphogenesis"/>
    <property type="evidence" value="ECO:0000318"/>
    <property type="project" value="GO_Central"/>
</dbReference>
<feature type="disulfide bond" evidence="15">
    <location>
        <begin position="2084"/>
        <end position="2093"/>
    </location>
</feature>
<dbReference type="InterPro" id="IPR000742">
    <property type="entry name" value="EGF"/>
</dbReference>
<dbReference type="FunFam" id="2.60.120.200:FF:000569">
    <property type="entry name" value="Uncharacterized protein"/>
    <property type="match status" value="1"/>
</dbReference>
<name>A0A7M7NPU5_STRPU</name>
<dbReference type="CDD" id="cd02795">
    <property type="entry name" value="CBM6-CBM35-CBM36_like"/>
    <property type="match status" value="1"/>
</dbReference>
<dbReference type="InterPro" id="IPR008211">
    <property type="entry name" value="Laminin_N"/>
</dbReference>
<dbReference type="GO" id="GO:0007155">
    <property type="term" value="P:cell adhesion"/>
    <property type="evidence" value="ECO:0007669"/>
    <property type="project" value="UniProtKB-KW"/>
</dbReference>
<feature type="disulfide bond" evidence="15">
    <location>
        <begin position="595"/>
        <end position="607"/>
    </location>
</feature>
<feature type="disulfide bond" evidence="15">
    <location>
        <begin position="551"/>
        <end position="568"/>
    </location>
</feature>
<feature type="domain" description="Laminin G" evidence="19">
    <location>
        <begin position="2914"/>
        <end position="3091"/>
    </location>
</feature>
<dbReference type="Pfam" id="PF00052">
    <property type="entry name" value="Laminin_B"/>
    <property type="match status" value="1"/>
</dbReference>
<keyword evidence="3" id="KW-0964">Secreted</keyword>
<dbReference type="GO" id="GO:0045995">
    <property type="term" value="P:regulation of embryonic development"/>
    <property type="evidence" value="ECO:0007669"/>
    <property type="project" value="InterPro"/>
</dbReference>
<feature type="disulfide bond" evidence="15">
    <location>
        <begin position="615"/>
        <end position="624"/>
    </location>
</feature>
<feature type="domain" description="Laminin EGF-like" evidence="20">
    <location>
        <begin position="2020"/>
        <end position="2066"/>
    </location>
</feature>
<dbReference type="SUPFAM" id="SSF49899">
    <property type="entry name" value="Concanavalin A-like lectins/glucanases"/>
    <property type="match status" value="5"/>
</dbReference>
<dbReference type="InterPro" id="IPR001368">
    <property type="entry name" value="TNFR/NGFR_Cys_rich_reg"/>
</dbReference>
<dbReference type="PROSITE" id="PS00652">
    <property type="entry name" value="TNFR_NGFR_1"/>
    <property type="match status" value="1"/>
</dbReference>
<evidence type="ECO:0000256" key="1">
    <source>
        <dbReference type="ARBA" id="ARBA00004302"/>
    </source>
</evidence>
<feature type="disulfide bond" evidence="15">
    <location>
        <begin position="2040"/>
        <end position="2049"/>
    </location>
</feature>
<feature type="disulfide bond" evidence="15">
    <location>
        <begin position="505"/>
        <end position="522"/>
    </location>
</feature>
<dbReference type="SMART" id="SM00136">
    <property type="entry name" value="LamNT"/>
    <property type="match status" value="1"/>
</dbReference>
<feature type="disulfide bond" evidence="15">
    <location>
        <begin position="1453"/>
        <end position="1462"/>
    </location>
</feature>
<feature type="domain" description="Laminin N-terminal" evidence="22">
    <location>
        <begin position="27"/>
        <end position="281"/>
    </location>
</feature>
<feature type="signal peptide" evidence="18">
    <location>
        <begin position="1"/>
        <end position="21"/>
    </location>
</feature>
<feature type="compositionally biased region" description="Polar residues" evidence="17">
    <location>
        <begin position="3295"/>
        <end position="3315"/>
    </location>
</feature>
<feature type="disulfide bond" evidence="14">
    <location>
        <begin position="3672"/>
        <end position="3699"/>
    </location>
</feature>
<keyword evidence="6" id="KW-0677">Repeat</keyword>
<feature type="disulfide bond" evidence="15">
    <location>
        <begin position="1393"/>
        <end position="1410"/>
    </location>
</feature>
<dbReference type="GO" id="GO:0005201">
    <property type="term" value="F:extracellular matrix structural constituent"/>
    <property type="evidence" value="ECO:0000318"/>
    <property type="project" value="GO_Central"/>
</dbReference>
<dbReference type="Gene3D" id="2.60.120.260">
    <property type="entry name" value="Galactose-binding domain-like"/>
    <property type="match status" value="1"/>
</dbReference>
<keyword evidence="24" id="KW-1185">Reference proteome</keyword>
<evidence type="ECO:0000256" key="12">
    <source>
        <dbReference type="ARBA" id="ARBA00023273"/>
    </source>
</evidence>
<dbReference type="PROSITE" id="PS50025">
    <property type="entry name" value="LAM_G_DOMAIN"/>
    <property type="match status" value="5"/>
</dbReference>
<dbReference type="SMART" id="SM00181">
    <property type="entry name" value="EGF"/>
    <property type="match status" value="12"/>
</dbReference>
<keyword evidence="7" id="KW-0084">Basement membrane</keyword>
<dbReference type="GO" id="GO:0007411">
    <property type="term" value="P:axon guidance"/>
    <property type="evidence" value="ECO:0000318"/>
    <property type="project" value="GO_Central"/>
</dbReference>
<dbReference type="RefSeq" id="XP_030839452.1">
    <property type="nucleotide sequence ID" value="XM_030983592.1"/>
</dbReference>
<dbReference type="FunFam" id="2.10.25.10:FF:000209">
    <property type="entry name" value="Laminin subunit alpha 5"/>
    <property type="match status" value="2"/>
</dbReference>
<dbReference type="InParanoid" id="A0A7M7NPU5"/>
<dbReference type="CDD" id="cd00110">
    <property type="entry name" value="LamG"/>
    <property type="match status" value="5"/>
</dbReference>
<evidence type="ECO:0000256" key="7">
    <source>
        <dbReference type="ARBA" id="ARBA00022869"/>
    </source>
</evidence>
<keyword evidence="9 16" id="KW-0175">Coiled coil</keyword>
<feature type="domain" description="Laminin EGF-like" evidence="20">
    <location>
        <begin position="1481"/>
        <end position="1528"/>
    </location>
</feature>
<feature type="domain" description="Laminin EGF-like" evidence="20">
    <location>
        <begin position="503"/>
        <end position="548"/>
    </location>
</feature>
<dbReference type="Pfam" id="PF00053">
    <property type="entry name" value="EGF_laminin"/>
    <property type="match status" value="19"/>
</dbReference>
<dbReference type="SMART" id="SM00180">
    <property type="entry name" value="EGF_Lam"/>
    <property type="match status" value="22"/>
</dbReference>
<dbReference type="InterPro" id="IPR010307">
    <property type="entry name" value="Laminin_dom_II"/>
</dbReference>
<feature type="disulfide bond" evidence="15">
    <location>
        <begin position="459"/>
        <end position="476"/>
    </location>
</feature>
<evidence type="ECO:0000256" key="4">
    <source>
        <dbReference type="ARBA" id="ARBA00022530"/>
    </source>
</evidence>
<evidence type="ECO:0000256" key="3">
    <source>
        <dbReference type="ARBA" id="ARBA00022525"/>
    </source>
</evidence>
<feature type="domain" description="Laminin EGF-like" evidence="20">
    <location>
        <begin position="1973"/>
        <end position="2019"/>
    </location>
</feature>
<dbReference type="GO" id="GO:0030334">
    <property type="term" value="P:regulation of cell migration"/>
    <property type="evidence" value="ECO:0007669"/>
    <property type="project" value="InterPro"/>
</dbReference>